<dbReference type="Proteomes" id="UP000470470">
    <property type="component" value="Unassembled WGS sequence"/>
</dbReference>
<dbReference type="Pfam" id="PF01551">
    <property type="entry name" value="Peptidase_M23"/>
    <property type="match status" value="1"/>
</dbReference>
<reference evidence="3 4" key="1">
    <citation type="submission" date="2020-02" db="EMBL/GenBank/DDBJ databases">
        <title>The whole genome sequence of CPCC 205119.</title>
        <authorList>
            <person name="Jiang Z."/>
        </authorList>
    </citation>
    <scope>NUCLEOTIDE SEQUENCE [LARGE SCALE GENOMIC DNA]</scope>
    <source>
        <strain evidence="3 4">CPCC 205119</strain>
    </source>
</reference>
<dbReference type="RefSeq" id="WP_152730239.1">
    <property type="nucleotide sequence ID" value="NZ_JAABOZ010000007.1"/>
</dbReference>
<organism evidence="3 4">
    <name type="scientific">Goekera deserti</name>
    <dbReference type="NCBI Taxonomy" id="2497753"/>
    <lineage>
        <taxon>Bacteria</taxon>
        <taxon>Bacillati</taxon>
        <taxon>Actinomycetota</taxon>
        <taxon>Actinomycetes</taxon>
        <taxon>Geodermatophilales</taxon>
        <taxon>Geodermatophilaceae</taxon>
        <taxon>Goekera</taxon>
    </lineage>
</organism>
<proteinExistence type="predicted"/>
<evidence type="ECO:0000259" key="2">
    <source>
        <dbReference type="Pfam" id="PF01551"/>
    </source>
</evidence>
<dbReference type="EMBL" id="JAAGWK010000008">
    <property type="protein sequence ID" value="NEL53065.1"/>
    <property type="molecule type" value="Genomic_DNA"/>
</dbReference>
<dbReference type="AlphaFoldDB" id="A0A7K3W9B4"/>
<comment type="caution">
    <text evidence="3">The sequence shown here is derived from an EMBL/GenBank/DDBJ whole genome shotgun (WGS) entry which is preliminary data.</text>
</comment>
<dbReference type="InterPro" id="IPR016047">
    <property type="entry name" value="M23ase_b-sheet_dom"/>
</dbReference>
<sequence length="280" mass="29310">MSPFLRIPLGLALAAAGLLVAVLVDDDAGWELAVVAALLVPGVYLLVSPSIPLLQRPPAADRQRPPLVIGPVVRGRWEALNSPTSKVPSHGTHAFAQTYAVDLLAEGDLRRPGPALSRPEDFGSFGTPVCSPVAGTVVRARDGRRDHRNRRGLLGFALFLPESMLRSVAGMDRVLGNHVIVRATDEETGALPAWGRRGAGSPHVLVAHLQRGSVTVRPGDQVGLGDPLGRCGNSGNTTQPHVHVQAMDGPDPRRATGVAFHVDGASGVAELPANGVTGDF</sequence>
<keyword evidence="4" id="KW-1185">Reference proteome</keyword>
<evidence type="ECO:0000313" key="4">
    <source>
        <dbReference type="Proteomes" id="UP000470470"/>
    </source>
</evidence>
<feature type="transmembrane region" description="Helical" evidence="1">
    <location>
        <begin position="34"/>
        <end position="54"/>
    </location>
</feature>
<gene>
    <name evidence="3" type="ORF">G1H19_03420</name>
</gene>
<name>A0A7K3W9B4_9ACTN</name>
<feature type="domain" description="M23ase beta-sheet core" evidence="2">
    <location>
        <begin position="203"/>
        <end position="247"/>
    </location>
</feature>
<keyword evidence="1" id="KW-0472">Membrane</keyword>
<accession>A0A7K3W9B4</accession>
<dbReference type="InterPro" id="IPR011055">
    <property type="entry name" value="Dup_hybrid_motif"/>
</dbReference>
<dbReference type="SUPFAM" id="SSF51261">
    <property type="entry name" value="Duplicated hybrid motif"/>
    <property type="match status" value="1"/>
</dbReference>
<keyword evidence="1" id="KW-1133">Transmembrane helix</keyword>
<keyword evidence="1" id="KW-0812">Transmembrane</keyword>
<evidence type="ECO:0000313" key="3">
    <source>
        <dbReference type="EMBL" id="NEL53065.1"/>
    </source>
</evidence>
<protein>
    <submittedName>
        <fullName evidence="3">M23 family metallopeptidase</fullName>
    </submittedName>
</protein>
<evidence type="ECO:0000256" key="1">
    <source>
        <dbReference type="SAM" id="Phobius"/>
    </source>
</evidence>
<dbReference type="CDD" id="cd12797">
    <property type="entry name" value="M23_peptidase"/>
    <property type="match status" value="1"/>
</dbReference>
<dbReference type="Gene3D" id="2.70.70.10">
    <property type="entry name" value="Glucose Permease (Domain IIA)"/>
    <property type="match status" value="1"/>
</dbReference>